<sequence length="289" mass="32829">MAPESHMSEPICLIENRDRKLFVCEKALRLLSEIRQPVVVVAIVGRYRTGKSYLMNKLAGRNSGFPLGSTVQSKTKGIWMWCVPYPGRPGQTLVLLDTEGLDDVEKGDTQNDTWIFALAVLLSSTLVYNSFGVIDQQAMNQLHYVTELTERIKAKSSPGGGSEGLEDSAEFVRFFPSFVWALRDFTLQLELDGHPITEDEYLEHSLKLKKGTDSGGCNMPRSCIRRFFPSRKCFTFDRPATRKSCLGWKNWKKVIWRKISWSRWAVSANTSGRHRDQDSPGRPSCDRNK</sequence>
<dbReference type="PROSITE" id="PS51715">
    <property type="entry name" value="G_GB1_RHD3"/>
    <property type="match status" value="1"/>
</dbReference>
<reference evidence="5" key="2">
    <citation type="submission" date="2025-08" db="UniProtKB">
        <authorList>
            <consortium name="Ensembl"/>
        </authorList>
    </citation>
    <scope>IDENTIFICATION</scope>
</reference>
<reference evidence="5 6" key="1">
    <citation type="journal article" date="2019" name="Proc. Natl. Acad. Sci. U.S.A.">
        <title>Regulatory changes in pterin and carotenoid genes underlie balanced color polymorphisms in the wall lizard.</title>
        <authorList>
            <person name="Andrade P."/>
            <person name="Pinho C."/>
            <person name="Perez I de Lanuza G."/>
            <person name="Afonso S."/>
            <person name="Brejcha J."/>
            <person name="Rubin C.J."/>
            <person name="Wallerman O."/>
            <person name="Pereira P."/>
            <person name="Sabatino S.J."/>
            <person name="Bellati A."/>
            <person name="Pellitteri-Rosa D."/>
            <person name="Bosakova Z."/>
            <person name="Bunikis I."/>
            <person name="Carretero M.A."/>
            <person name="Feiner N."/>
            <person name="Marsik P."/>
            <person name="Pauperio F."/>
            <person name="Salvi D."/>
            <person name="Soler L."/>
            <person name="While G.M."/>
            <person name="Uller T."/>
            <person name="Font E."/>
            <person name="Andersson L."/>
            <person name="Carneiro M."/>
        </authorList>
    </citation>
    <scope>NUCLEOTIDE SEQUENCE</scope>
</reference>
<accession>A0A670IN38</accession>
<feature type="domain" description="GB1/RHD3-type G" evidence="4">
    <location>
        <begin position="35"/>
        <end position="278"/>
    </location>
</feature>
<evidence type="ECO:0000256" key="3">
    <source>
        <dbReference type="PROSITE-ProRule" id="PRU01052"/>
    </source>
</evidence>
<dbReference type="PANTHER" id="PTHR10751">
    <property type="entry name" value="GUANYLATE BINDING PROTEIN"/>
    <property type="match status" value="1"/>
</dbReference>
<dbReference type="GO" id="GO:0003924">
    <property type="term" value="F:GTPase activity"/>
    <property type="evidence" value="ECO:0007669"/>
    <property type="project" value="InterPro"/>
</dbReference>
<dbReference type="InterPro" id="IPR027417">
    <property type="entry name" value="P-loop_NTPase"/>
</dbReference>
<dbReference type="AlphaFoldDB" id="A0A670IN38"/>
<dbReference type="Ensembl" id="ENSPMRT00000014245.1">
    <property type="protein sequence ID" value="ENSPMRP00000013345.1"/>
    <property type="gene ID" value="ENSPMRG00000008923.1"/>
</dbReference>
<dbReference type="CDD" id="cd01851">
    <property type="entry name" value="GBP"/>
    <property type="match status" value="1"/>
</dbReference>
<dbReference type="GO" id="GO:0005525">
    <property type="term" value="F:GTP binding"/>
    <property type="evidence" value="ECO:0007669"/>
    <property type="project" value="UniProtKB-KW"/>
</dbReference>
<dbReference type="InterPro" id="IPR015894">
    <property type="entry name" value="Guanylate-bd_N"/>
</dbReference>
<dbReference type="InterPro" id="IPR030386">
    <property type="entry name" value="G_GB1_RHD3_dom"/>
</dbReference>
<dbReference type="Pfam" id="PF02263">
    <property type="entry name" value="GBP"/>
    <property type="match status" value="1"/>
</dbReference>
<reference evidence="5" key="3">
    <citation type="submission" date="2025-09" db="UniProtKB">
        <authorList>
            <consortium name="Ensembl"/>
        </authorList>
    </citation>
    <scope>IDENTIFICATION</scope>
</reference>
<comment type="similarity">
    <text evidence="3">Belongs to the TRAFAC class dynamin-like GTPase superfamily. GB1/RHD3 GTPase family.</text>
</comment>
<evidence type="ECO:0000313" key="6">
    <source>
        <dbReference type="Proteomes" id="UP000472272"/>
    </source>
</evidence>
<keyword evidence="1" id="KW-0547">Nucleotide-binding</keyword>
<dbReference type="Proteomes" id="UP000472272">
    <property type="component" value="Chromosome 8"/>
</dbReference>
<dbReference type="SUPFAM" id="SSF52540">
    <property type="entry name" value="P-loop containing nucleoside triphosphate hydrolases"/>
    <property type="match status" value="1"/>
</dbReference>
<dbReference type="Gene3D" id="3.40.50.300">
    <property type="entry name" value="P-loop containing nucleotide triphosphate hydrolases"/>
    <property type="match status" value="1"/>
</dbReference>
<evidence type="ECO:0000256" key="1">
    <source>
        <dbReference type="ARBA" id="ARBA00022741"/>
    </source>
</evidence>
<keyword evidence="2" id="KW-0342">GTP-binding</keyword>
<proteinExistence type="inferred from homology"/>
<dbReference type="FunFam" id="3.40.50.300:FF:000422">
    <property type="entry name" value="Guanylate-binding protein 1"/>
    <property type="match status" value="1"/>
</dbReference>
<evidence type="ECO:0000256" key="2">
    <source>
        <dbReference type="ARBA" id="ARBA00023134"/>
    </source>
</evidence>
<dbReference type="GeneTree" id="ENSGT00940000154265"/>
<evidence type="ECO:0000259" key="4">
    <source>
        <dbReference type="PROSITE" id="PS51715"/>
    </source>
</evidence>
<keyword evidence="6" id="KW-1185">Reference proteome</keyword>
<protein>
    <recommendedName>
        <fullName evidence="4">GB1/RHD3-type G domain-containing protein</fullName>
    </recommendedName>
</protein>
<name>A0A670IN38_PODMU</name>
<evidence type="ECO:0000313" key="5">
    <source>
        <dbReference type="Ensembl" id="ENSPMRP00000013345.1"/>
    </source>
</evidence>
<organism evidence="5 6">
    <name type="scientific">Podarcis muralis</name>
    <name type="common">Wall lizard</name>
    <name type="synonym">Lacerta muralis</name>
    <dbReference type="NCBI Taxonomy" id="64176"/>
    <lineage>
        <taxon>Eukaryota</taxon>
        <taxon>Metazoa</taxon>
        <taxon>Chordata</taxon>
        <taxon>Craniata</taxon>
        <taxon>Vertebrata</taxon>
        <taxon>Euteleostomi</taxon>
        <taxon>Lepidosauria</taxon>
        <taxon>Squamata</taxon>
        <taxon>Bifurcata</taxon>
        <taxon>Unidentata</taxon>
        <taxon>Episquamata</taxon>
        <taxon>Laterata</taxon>
        <taxon>Lacertibaenia</taxon>
        <taxon>Lacertidae</taxon>
        <taxon>Podarcis</taxon>
    </lineage>
</organism>